<feature type="non-terminal residue" evidence="1">
    <location>
        <position position="166"/>
    </location>
</feature>
<reference evidence="1" key="1">
    <citation type="submission" date="2021-06" db="EMBL/GenBank/DDBJ databases">
        <authorList>
            <person name="Kallberg Y."/>
            <person name="Tangrot J."/>
            <person name="Rosling A."/>
        </authorList>
    </citation>
    <scope>NUCLEOTIDE SEQUENCE</scope>
    <source>
        <strain evidence="1">IA702</strain>
    </source>
</reference>
<proteinExistence type="predicted"/>
<sequence>DIFSYFCNNNYPFFQELVTQLCHAASNYHLETIKPYLEHIFYLCLMNDGLPHKRVQFAVQEVLKLSKTYNNFPNCCECFHFIEAICESHVGPIAQRFLELYLSEWVPTFLLYNMYDVVRQKAESLCDIVIFKKLDEVRDEQDMQEAEESVKKLYCLLLDMMESAEA</sequence>
<accession>A0A9N9EJZ3</accession>
<organism evidence="1 2">
    <name type="scientific">Paraglomus occultum</name>
    <dbReference type="NCBI Taxonomy" id="144539"/>
    <lineage>
        <taxon>Eukaryota</taxon>
        <taxon>Fungi</taxon>
        <taxon>Fungi incertae sedis</taxon>
        <taxon>Mucoromycota</taxon>
        <taxon>Glomeromycotina</taxon>
        <taxon>Glomeromycetes</taxon>
        <taxon>Paraglomerales</taxon>
        <taxon>Paraglomeraceae</taxon>
        <taxon>Paraglomus</taxon>
    </lineage>
</organism>
<feature type="non-terminal residue" evidence="1">
    <location>
        <position position="1"/>
    </location>
</feature>
<name>A0A9N9EJZ3_9GLOM</name>
<evidence type="ECO:0000313" key="1">
    <source>
        <dbReference type="EMBL" id="CAG8674774.1"/>
    </source>
</evidence>
<comment type="caution">
    <text evidence="1">The sequence shown here is derived from an EMBL/GenBank/DDBJ whole genome shotgun (WGS) entry which is preliminary data.</text>
</comment>
<dbReference type="EMBL" id="CAJVPJ010007298">
    <property type="protein sequence ID" value="CAG8674774.1"/>
    <property type="molecule type" value="Genomic_DNA"/>
</dbReference>
<evidence type="ECO:0000313" key="2">
    <source>
        <dbReference type="Proteomes" id="UP000789572"/>
    </source>
</evidence>
<keyword evidence="2" id="KW-1185">Reference proteome</keyword>
<dbReference type="OrthoDB" id="420187at2759"/>
<gene>
    <name evidence="1" type="ORF">POCULU_LOCUS11172</name>
</gene>
<dbReference type="AlphaFoldDB" id="A0A9N9EJZ3"/>
<dbReference type="Proteomes" id="UP000789572">
    <property type="component" value="Unassembled WGS sequence"/>
</dbReference>
<protein>
    <submittedName>
        <fullName evidence="1">4417_t:CDS:1</fullName>
    </submittedName>
</protein>